<sequence>MKDQNAERIEQAASGTPAQVSESSALPPVPVPLSRPFKVGDATYTQLTLREPFVEDQIVVDMPGSTQGQYELRLIAHLCGVPAEALRKLPSCDYAQLQRALHRFLSPHAAVSAEPRSNSAMSPDGAGGK</sequence>
<feature type="region of interest" description="Disordered" evidence="1">
    <location>
        <begin position="1"/>
        <end position="32"/>
    </location>
</feature>
<reference evidence="2 3" key="1">
    <citation type="submission" date="2020-05" db="EMBL/GenBank/DDBJ databases">
        <title>Draft genome sequence of Desulfovibrio psychrotolerans JS1T.</title>
        <authorList>
            <person name="Ueno A."/>
            <person name="Tamazawa S."/>
            <person name="Tamamura S."/>
            <person name="Murakami T."/>
            <person name="Kiyama T."/>
            <person name="Inomata H."/>
            <person name="Amano Y."/>
            <person name="Miyakawa K."/>
            <person name="Tamaki H."/>
            <person name="Naganuma T."/>
            <person name="Kaneko K."/>
        </authorList>
    </citation>
    <scope>NUCLEOTIDE SEQUENCE [LARGE SCALE GENOMIC DNA]</scope>
    <source>
        <strain evidence="2 3">JS1</strain>
    </source>
</reference>
<name>A0A7J0BVD3_9BACT</name>
<dbReference type="EMBL" id="BLVP01000009">
    <property type="protein sequence ID" value="GFM37676.1"/>
    <property type="molecule type" value="Genomic_DNA"/>
</dbReference>
<proteinExistence type="predicted"/>
<evidence type="ECO:0000256" key="1">
    <source>
        <dbReference type="SAM" id="MobiDB-lite"/>
    </source>
</evidence>
<dbReference type="Proteomes" id="UP000503820">
    <property type="component" value="Unassembled WGS sequence"/>
</dbReference>
<dbReference type="AlphaFoldDB" id="A0A7J0BVD3"/>
<dbReference type="InterPro" id="IPR019289">
    <property type="entry name" value="Phage_tail_E/E"/>
</dbReference>
<organism evidence="2 3">
    <name type="scientific">Desulfovibrio psychrotolerans</name>
    <dbReference type="NCBI Taxonomy" id="415242"/>
    <lineage>
        <taxon>Bacteria</taxon>
        <taxon>Pseudomonadati</taxon>
        <taxon>Thermodesulfobacteriota</taxon>
        <taxon>Desulfovibrionia</taxon>
        <taxon>Desulfovibrionales</taxon>
        <taxon>Desulfovibrionaceae</taxon>
        <taxon>Desulfovibrio</taxon>
    </lineage>
</organism>
<comment type="caution">
    <text evidence="2">The sequence shown here is derived from an EMBL/GenBank/DDBJ whole genome shotgun (WGS) entry which is preliminary data.</text>
</comment>
<evidence type="ECO:0000313" key="2">
    <source>
        <dbReference type="EMBL" id="GFM37676.1"/>
    </source>
</evidence>
<keyword evidence="3" id="KW-1185">Reference proteome</keyword>
<evidence type="ECO:0000313" key="3">
    <source>
        <dbReference type="Proteomes" id="UP000503820"/>
    </source>
</evidence>
<evidence type="ECO:0008006" key="4">
    <source>
        <dbReference type="Google" id="ProtNLM"/>
    </source>
</evidence>
<dbReference type="Pfam" id="PF10109">
    <property type="entry name" value="Phage_TAC_7"/>
    <property type="match status" value="1"/>
</dbReference>
<feature type="compositionally biased region" description="Basic and acidic residues" evidence="1">
    <location>
        <begin position="1"/>
        <end position="10"/>
    </location>
</feature>
<accession>A0A7J0BVD3</accession>
<gene>
    <name evidence="2" type="ORF">DSM19430T_23600</name>
</gene>
<protein>
    <recommendedName>
        <fullName evidence="4">Phage tail assembly protein</fullName>
    </recommendedName>
</protein>
<dbReference type="RefSeq" id="WP_174410316.1">
    <property type="nucleotide sequence ID" value="NZ_BLVP01000009.1"/>
</dbReference>